<evidence type="ECO:0000256" key="5">
    <source>
        <dbReference type="ARBA" id="ARBA00022679"/>
    </source>
</evidence>
<dbReference type="EC" id="2.7.11.24" evidence="2 11"/>
<evidence type="ECO:0000256" key="11">
    <source>
        <dbReference type="RuleBase" id="RU361165"/>
    </source>
</evidence>
<dbReference type="CDD" id="cd07834">
    <property type="entry name" value="STKc_MAPK"/>
    <property type="match status" value="1"/>
</dbReference>
<keyword evidence="3 10" id="KW-0723">Serine/threonine-protein kinase</keyword>
<protein>
    <recommendedName>
        <fullName evidence="2 11">Mitogen-activated protein kinase</fullName>
        <ecNumber evidence="2 11">2.7.11.24</ecNumber>
    </recommendedName>
</protein>
<dbReference type="Gene3D" id="3.30.200.20">
    <property type="entry name" value="Phosphorylase Kinase, domain 1"/>
    <property type="match status" value="1"/>
</dbReference>
<dbReference type="EMBL" id="HBGH01008653">
    <property type="protein sequence ID" value="CAD9232662.1"/>
    <property type="molecule type" value="Transcribed_RNA"/>
</dbReference>
<evidence type="ECO:0000256" key="1">
    <source>
        <dbReference type="ARBA" id="ARBA00001946"/>
    </source>
</evidence>
<dbReference type="FunFam" id="3.30.200.20:FF:000028">
    <property type="entry name" value="Mitogen-activated protein kinase"/>
    <property type="match status" value="1"/>
</dbReference>
<evidence type="ECO:0000256" key="4">
    <source>
        <dbReference type="ARBA" id="ARBA00022553"/>
    </source>
</evidence>
<dbReference type="PROSITE" id="PS00108">
    <property type="entry name" value="PROTEIN_KINASE_ST"/>
    <property type="match status" value="1"/>
</dbReference>
<dbReference type="PRINTS" id="PR01773">
    <property type="entry name" value="P38MAPKINASE"/>
</dbReference>
<evidence type="ECO:0000256" key="7">
    <source>
        <dbReference type="ARBA" id="ARBA00022777"/>
    </source>
</evidence>
<feature type="binding site" evidence="9">
    <location>
        <position position="49"/>
    </location>
    <ligand>
        <name>ATP</name>
        <dbReference type="ChEBI" id="CHEBI:30616"/>
    </ligand>
</feature>
<evidence type="ECO:0000256" key="3">
    <source>
        <dbReference type="ARBA" id="ARBA00022527"/>
    </source>
</evidence>
<gene>
    <name evidence="13" type="ORF">CCAE0312_LOCUS4745</name>
</gene>
<dbReference type="InterPro" id="IPR011009">
    <property type="entry name" value="Kinase-like_dom_sf"/>
</dbReference>
<keyword evidence="5 11" id="KW-0808">Transferase</keyword>
<name>A0A7S1XEM4_9RHOD</name>
<dbReference type="AlphaFoldDB" id="A0A7S1XEM4"/>
<dbReference type="PROSITE" id="PS01351">
    <property type="entry name" value="MAPK"/>
    <property type="match status" value="1"/>
</dbReference>
<proteinExistence type="inferred from homology"/>
<dbReference type="InterPro" id="IPR008271">
    <property type="entry name" value="Ser/Thr_kinase_AS"/>
</dbReference>
<keyword evidence="7 11" id="KW-0418">Kinase</keyword>
<keyword evidence="4" id="KW-0597">Phosphoprotein</keyword>
<dbReference type="InterPro" id="IPR003527">
    <property type="entry name" value="MAP_kinase_CS"/>
</dbReference>
<keyword evidence="6 9" id="KW-0547">Nucleotide-binding</keyword>
<dbReference type="SMART" id="SM00220">
    <property type="entry name" value="S_TKc"/>
    <property type="match status" value="1"/>
</dbReference>
<evidence type="ECO:0000256" key="8">
    <source>
        <dbReference type="ARBA" id="ARBA00022840"/>
    </source>
</evidence>
<organism evidence="13">
    <name type="scientific">Compsopogon caeruleus</name>
    <dbReference type="NCBI Taxonomy" id="31354"/>
    <lineage>
        <taxon>Eukaryota</taxon>
        <taxon>Rhodophyta</taxon>
        <taxon>Compsopogonophyceae</taxon>
        <taxon>Compsopogonales</taxon>
        <taxon>Compsopogonaceae</taxon>
        <taxon>Compsopogon</taxon>
    </lineage>
</organism>
<dbReference type="Gene3D" id="1.10.510.10">
    <property type="entry name" value="Transferase(Phosphotransferase) domain 1"/>
    <property type="match status" value="1"/>
</dbReference>
<dbReference type="FunFam" id="1.10.510.10:FF:000013">
    <property type="entry name" value="Mitogen-activated protein kinase"/>
    <property type="match status" value="1"/>
</dbReference>
<evidence type="ECO:0000313" key="13">
    <source>
        <dbReference type="EMBL" id="CAD9232662.1"/>
    </source>
</evidence>
<dbReference type="PROSITE" id="PS50011">
    <property type="entry name" value="PROTEIN_KINASE_DOM"/>
    <property type="match status" value="1"/>
</dbReference>
<comment type="catalytic activity">
    <reaction evidence="11">
        <text>L-threonyl-[protein] + ATP = O-phospho-L-threonyl-[protein] + ADP + H(+)</text>
        <dbReference type="Rhea" id="RHEA:46608"/>
        <dbReference type="Rhea" id="RHEA-COMP:11060"/>
        <dbReference type="Rhea" id="RHEA-COMP:11605"/>
        <dbReference type="ChEBI" id="CHEBI:15378"/>
        <dbReference type="ChEBI" id="CHEBI:30013"/>
        <dbReference type="ChEBI" id="CHEBI:30616"/>
        <dbReference type="ChEBI" id="CHEBI:61977"/>
        <dbReference type="ChEBI" id="CHEBI:456216"/>
        <dbReference type="EC" id="2.7.11.24"/>
    </reaction>
</comment>
<comment type="cofactor">
    <cofactor evidence="1 11">
        <name>Mg(2+)</name>
        <dbReference type="ChEBI" id="CHEBI:18420"/>
    </cofactor>
</comment>
<accession>A0A7S1XEM4</accession>
<evidence type="ECO:0000256" key="2">
    <source>
        <dbReference type="ARBA" id="ARBA00012411"/>
    </source>
</evidence>
<dbReference type="GO" id="GO:0004707">
    <property type="term" value="F:MAP kinase activity"/>
    <property type="evidence" value="ECO:0007669"/>
    <property type="project" value="UniProtKB-EC"/>
</dbReference>
<dbReference type="InterPro" id="IPR000719">
    <property type="entry name" value="Prot_kinase_dom"/>
</dbReference>
<evidence type="ECO:0000259" key="12">
    <source>
        <dbReference type="PROSITE" id="PS50011"/>
    </source>
</evidence>
<dbReference type="InterPro" id="IPR008352">
    <property type="entry name" value="MAPK_HOG-like"/>
</dbReference>
<evidence type="ECO:0000256" key="10">
    <source>
        <dbReference type="RuleBase" id="RU000304"/>
    </source>
</evidence>
<dbReference type="InterPro" id="IPR050117">
    <property type="entry name" value="MAPK"/>
</dbReference>
<sequence>MQTRSFNVLGLRFEVPDRYTLIKPIGQGAYGIVCSAHDNETGNKVAIKKISGIFENAVDCKRTLRELKLLKHFEHENVISIVDIYLSINDGDTFHDVYTVTELMDTDLHQIISSNQDLSDEHIQYFIYQILRALKHIHSANVLHRDLKPSNILLNSNCDLKICDFGLARGAKPDDPAGFLTAYVATRWYRAPEIMLSWKEYTNSVDLWSVGCILAEIVGRRPLFPGKDYIDQLRRVIEVIGSPSHEELENIVSDRTRKYVSSLQFKQRIPFTTRFPQVSPLAADLLDKMLVFDPSKRISVEDALEHPYLASLHDPDDEPTCQKEFHFEYETATLTKEDLRALIYEEMLMYHPELRGRVPI</sequence>
<evidence type="ECO:0000256" key="9">
    <source>
        <dbReference type="PROSITE-ProRule" id="PRU10141"/>
    </source>
</evidence>
<dbReference type="PROSITE" id="PS00107">
    <property type="entry name" value="PROTEIN_KINASE_ATP"/>
    <property type="match status" value="1"/>
</dbReference>
<dbReference type="GO" id="GO:0005524">
    <property type="term" value="F:ATP binding"/>
    <property type="evidence" value="ECO:0007669"/>
    <property type="project" value="UniProtKB-UniRule"/>
</dbReference>
<evidence type="ECO:0000256" key="6">
    <source>
        <dbReference type="ARBA" id="ARBA00022741"/>
    </source>
</evidence>
<feature type="domain" description="Protein kinase" evidence="12">
    <location>
        <begin position="19"/>
        <end position="309"/>
    </location>
</feature>
<comment type="activity regulation">
    <text evidence="11">Activated by threonine and tyrosine phosphorylation.</text>
</comment>
<keyword evidence="8 9" id="KW-0067">ATP-binding</keyword>
<dbReference type="InterPro" id="IPR017441">
    <property type="entry name" value="Protein_kinase_ATP_BS"/>
</dbReference>
<keyword evidence="11" id="KW-0460">Magnesium</keyword>
<comment type="similarity">
    <text evidence="11">Belongs to the protein kinase superfamily. Ser/Thr protein kinase family. MAP kinase subfamily.</text>
</comment>
<dbReference type="PANTHER" id="PTHR24055">
    <property type="entry name" value="MITOGEN-ACTIVATED PROTEIN KINASE"/>
    <property type="match status" value="1"/>
</dbReference>
<dbReference type="SUPFAM" id="SSF56112">
    <property type="entry name" value="Protein kinase-like (PK-like)"/>
    <property type="match status" value="1"/>
</dbReference>
<dbReference type="Pfam" id="PF00069">
    <property type="entry name" value="Pkinase"/>
    <property type="match status" value="1"/>
</dbReference>
<reference evidence="13" key="1">
    <citation type="submission" date="2021-01" db="EMBL/GenBank/DDBJ databases">
        <authorList>
            <person name="Corre E."/>
            <person name="Pelletier E."/>
            <person name="Niang G."/>
            <person name="Scheremetjew M."/>
            <person name="Finn R."/>
            <person name="Kale V."/>
            <person name="Holt S."/>
            <person name="Cochrane G."/>
            <person name="Meng A."/>
            <person name="Brown T."/>
            <person name="Cohen L."/>
        </authorList>
    </citation>
    <scope>NUCLEOTIDE SEQUENCE</scope>
    <source>
        <strain evidence="13">SAG 36.94</strain>
    </source>
</reference>